<sequence>MVFCMVLCMVLCMLLCLVLGLFECLFAEAGAAEFEVVEVVWDWLSEEVVYVEFGYVL</sequence>
<proteinExistence type="predicted"/>
<reference evidence="1" key="1">
    <citation type="submission" date="2019-08" db="EMBL/GenBank/DDBJ databases">
        <authorList>
            <person name="Kucharzyk K."/>
            <person name="Murdoch R.W."/>
            <person name="Higgins S."/>
            <person name="Loffler F."/>
        </authorList>
    </citation>
    <scope>NUCLEOTIDE SEQUENCE</scope>
</reference>
<comment type="caution">
    <text evidence="1">The sequence shown here is derived from an EMBL/GenBank/DDBJ whole genome shotgun (WGS) entry which is preliminary data.</text>
</comment>
<dbReference type="AlphaFoldDB" id="A0A645DE19"/>
<evidence type="ECO:0000313" key="1">
    <source>
        <dbReference type="EMBL" id="MPM87497.1"/>
    </source>
</evidence>
<protein>
    <submittedName>
        <fullName evidence="1">Uncharacterized protein</fullName>
    </submittedName>
</protein>
<accession>A0A645DE19</accession>
<name>A0A645DE19_9ZZZZ</name>
<gene>
    <name evidence="1" type="ORF">SDC9_134593</name>
</gene>
<organism evidence="1">
    <name type="scientific">bioreactor metagenome</name>
    <dbReference type="NCBI Taxonomy" id="1076179"/>
    <lineage>
        <taxon>unclassified sequences</taxon>
        <taxon>metagenomes</taxon>
        <taxon>ecological metagenomes</taxon>
    </lineage>
</organism>
<dbReference type="EMBL" id="VSSQ01035301">
    <property type="protein sequence ID" value="MPM87497.1"/>
    <property type="molecule type" value="Genomic_DNA"/>
</dbReference>